<dbReference type="GO" id="GO:0140098">
    <property type="term" value="F:catalytic activity, acting on RNA"/>
    <property type="evidence" value="ECO:0007669"/>
    <property type="project" value="UniProtKB-ARBA"/>
</dbReference>
<dbReference type="AlphaFoldDB" id="A0A369B8E0"/>
<comment type="caution">
    <text evidence="6">The sequence shown here is derived from an EMBL/GenBank/DDBJ whole genome shotgun (WGS) entry which is preliminary data.</text>
</comment>
<reference evidence="6 7" key="1">
    <citation type="submission" date="2018-07" db="EMBL/GenBank/DDBJ databases">
        <title>Genomic Encyclopedia of Type Strains, Phase IV (KMG-IV): sequencing the most valuable type-strain genomes for metagenomic binning, comparative biology and taxonomic classification.</title>
        <authorList>
            <person name="Goeker M."/>
        </authorList>
    </citation>
    <scope>NUCLEOTIDE SEQUENCE [LARGE SCALE GENOMIC DNA]</scope>
    <source>
        <strain evidence="6 7">DSM 27016</strain>
    </source>
</reference>
<accession>A0A369B8E0</accession>
<protein>
    <recommendedName>
        <fullName evidence="4">Pseudouridine synthase</fullName>
        <ecNumber evidence="4">5.4.99.-</ecNumber>
    </recommendedName>
</protein>
<comment type="function">
    <text evidence="4">Responsible for synthesis of pseudouridine from uracil.</text>
</comment>
<keyword evidence="4" id="KW-0413">Isomerase</keyword>
<evidence type="ECO:0000313" key="6">
    <source>
        <dbReference type="EMBL" id="RCX16816.1"/>
    </source>
</evidence>
<dbReference type="InterPro" id="IPR006145">
    <property type="entry name" value="PsdUridine_synth_RsuA/RluA"/>
</dbReference>
<dbReference type="SUPFAM" id="SSF55120">
    <property type="entry name" value="Pseudouridine synthase"/>
    <property type="match status" value="1"/>
</dbReference>
<dbReference type="InterPro" id="IPR020103">
    <property type="entry name" value="PsdUridine_synth_cat_dom_sf"/>
</dbReference>
<evidence type="ECO:0000313" key="7">
    <source>
        <dbReference type="Proteomes" id="UP000253034"/>
    </source>
</evidence>
<evidence type="ECO:0000256" key="3">
    <source>
        <dbReference type="PIRSR" id="PIRSR606225-1"/>
    </source>
</evidence>
<dbReference type="EMBL" id="QPJT01000009">
    <property type="protein sequence ID" value="RCX16816.1"/>
    <property type="molecule type" value="Genomic_DNA"/>
</dbReference>
<evidence type="ECO:0000259" key="5">
    <source>
        <dbReference type="Pfam" id="PF00849"/>
    </source>
</evidence>
<dbReference type="GO" id="GO:0009982">
    <property type="term" value="F:pseudouridine synthase activity"/>
    <property type="evidence" value="ECO:0007669"/>
    <property type="project" value="InterPro"/>
</dbReference>
<sequence>MNIKYIVDEQHSGKTVKFILKNIIELSERFIKRLKNSGGILCNSAPAYVNSMVKNGDIIEVLMDFTEESEDIIPQNLGINIIFEDEWMIALDKPPHMVVHPTFNYPSGTVANAVCYYLRQKGEFKKIRPVSRLDRDTSGIIVFAKNPFVQEALIRQMKDKTFSKEYMGVVYGNMEQAEGTIDLPIDRKPGSIITRHIAPSGMPSVTHYSVLESLNNFSLLRFKLETGRTHQIRVHCQAIGHPIVGDSLYPHIMTEPGSPCLPAGVADRQALHSYKVCFIHPFSKKVTELAAPLPKDIKNLLEILRK</sequence>
<feature type="domain" description="Pseudouridine synthase RsuA/RluA-like" evidence="5">
    <location>
        <begin position="89"/>
        <end position="238"/>
    </location>
</feature>
<dbReference type="PANTHER" id="PTHR21600:SF44">
    <property type="entry name" value="RIBOSOMAL LARGE SUBUNIT PSEUDOURIDINE SYNTHASE D"/>
    <property type="match status" value="1"/>
</dbReference>
<dbReference type="Proteomes" id="UP000253034">
    <property type="component" value="Unassembled WGS sequence"/>
</dbReference>
<dbReference type="CDD" id="cd02869">
    <property type="entry name" value="PseudoU_synth_RluA_like"/>
    <property type="match status" value="1"/>
</dbReference>
<dbReference type="InterPro" id="IPR050188">
    <property type="entry name" value="RluA_PseudoU_synthase"/>
</dbReference>
<keyword evidence="7" id="KW-1185">Reference proteome</keyword>
<evidence type="ECO:0000256" key="4">
    <source>
        <dbReference type="RuleBase" id="RU362028"/>
    </source>
</evidence>
<dbReference type="PANTHER" id="PTHR21600">
    <property type="entry name" value="MITOCHONDRIAL RNA PSEUDOURIDINE SYNTHASE"/>
    <property type="match status" value="1"/>
</dbReference>
<dbReference type="GO" id="GO:0003723">
    <property type="term" value="F:RNA binding"/>
    <property type="evidence" value="ECO:0007669"/>
    <property type="project" value="InterPro"/>
</dbReference>
<name>A0A369B8E0_9FIRM</name>
<proteinExistence type="inferred from homology"/>
<dbReference type="NCBIfam" id="TIGR00005">
    <property type="entry name" value="rluA_subfam"/>
    <property type="match status" value="1"/>
</dbReference>
<gene>
    <name evidence="6" type="ORF">DFR58_10942</name>
</gene>
<comment type="catalytic activity">
    <reaction evidence="1 4">
        <text>a uridine in RNA = a pseudouridine in RNA</text>
        <dbReference type="Rhea" id="RHEA:48348"/>
        <dbReference type="Rhea" id="RHEA-COMP:12068"/>
        <dbReference type="Rhea" id="RHEA-COMP:12069"/>
        <dbReference type="ChEBI" id="CHEBI:65314"/>
        <dbReference type="ChEBI" id="CHEBI:65315"/>
    </reaction>
</comment>
<dbReference type="InterPro" id="IPR006225">
    <property type="entry name" value="PsdUridine_synth_RluC/D"/>
</dbReference>
<feature type="active site" evidence="3">
    <location>
        <position position="134"/>
    </location>
</feature>
<comment type="similarity">
    <text evidence="2 4">Belongs to the pseudouridine synthase RluA family.</text>
</comment>
<dbReference type="RefSeq" id="WP_114297550.1">
    <property type="nucleotide sequence ID" value="NZ_QPJT01000009.1"/>
</dbReference>
<dbReference type="OrthoDB" id="9807829at2"/>
<dbReference type="Gene3D" id="3.30.2350.10">
    <property type="entry name" value="Pseudouridine synthase"/>
    <property type="match status" value="1"/>
</dbReference>
<evidence type="ECO:0000256" key="1">
    <source>
        <dbReference type="ARBA" id="ARBA00000073"/>
    </source>
</evidence>
<dbReference type="EC" id="5.4.99.-" evidence="4"/>
<evidence type="ECO:0000256" key="2">
    <source>
        <dbReference type="ARBA" id="ARBA00010876"/>
    </source>
</evidence>
<organism evidence="6 7">
    <name type="scientific">Anaerobacterium chartisolvens</name>
    <dbReference type="NCBI Taxonomy" id="1297424"/>
    <lineage>
        <taxon>Bacteria</taxon>
        <taxon>Bacillati</taxon>
        <taxon>Bacillota</taxon>
        <taxon>Clostridia</taxon>
        <taxon>Eubacteriales</taxon>
        <taxon>Oscillospiraceae</taxon>
        <taxon>Anaerobacterium</taxon>
    </lineage>
</organism>
<dbReference type="Pfam" id="PF00849">
    <property type="entry name" value="PseudoU_synth_2"/>
    <property type="match status" value="1"/>
</dbReference>
<dbReference type="GO" id="GO:0000455">
    <property type="term" value="P:enzyme-directed rRNA pseudouridine synthesis"/>
    <property type="evidence" value="ECO:0007669"/>
    <property type="project" value="TreeGrafter"/>
</dbReference>